<comment type="function">
    <text evidence="7">Functions as a peptidoglycan terminase that cleaves nascent peptidoglycan strands endolytically to terminate their elongation.</text>
</comment>
<proteinExistence type="inferred from homology"/>
<sequence length="347" mass="37512">MSRLQGERRRGLPLWAKVLMSLLVLTLLAGLGGLWYLRSLTQPAGGGAYTLVVEPGDSLPSVAAQLEEQGIIRNAQALRYTMKQAGTAGSLKEGAYDLSGDMTLQEVADTLAGPARLEVVNVTVPEGKRVRDIPAIFAKAGFDAGELEAALNDASLSPYTEGRPNLEGFVFPATYEFLPGDSGKAAVQKMLERMEEEFTPEAVAAAKALGLNVFEWVTLASMVQAEAANNEEMPIIAGVFLNRVRDGMTLGSDPTVAYGLGKDLPELDRSAGDFKQQNGYNTYVIPGLPEGPINNPGHAALQSILQPQRTLPDGRDAVYFLHGLDGNIYVNHTYEEHQRDICRYRSC</sequence>
<keyword evidence="9" id="KW-1185">Reference proteome</keyword>
<keyword evidence="1 7" id="KW-1003">Cell membrane</keyword>
<accession>A0ABW1YBB1</accession>
<dbReference type="HAMAP" id="MF_02065">
    <property type="entry name" value="MltG"/>
    <property type="match status" value="1"/>
</dbReference>
<comment type="similarity">
    <text evidence="7">Belongs to the transglycosylase MltG family.</text>
</comment>
<protein>
    <recommendedName>
        <fullName evidence="7">Endolytic murein transglycosylase</fullName>
        <ecNumber evidence="7">4.2.2.29</ecNumber>
    </recommendedName>
    <alternativeName>
        <fullName evidence="7">Peptidoglycan lytic transglycosylase</fullName>
    </alternativeName>
    <alternativeName>
        <fullName evidence="7">Peptidoglycan polymerization terminase</fullName>
    </alternativeName>
</protein>
<dbReference type="CDD" id="cd08010">
    <property type="entry name" value="MltG_like"/>
    <property type="match status" value="1"/>
</dbReference>
<evidence type="ECO:0000256" key="1">
    <source>
        <dbReference type="ARBA" id="ARBA00022475"/>
    </source>
</evidence>
<evidence type="ECO:0000313" key="9">
    <source>
        <dbReference type="Proteomes" id="UP001596297"/>
    </source>
</evidence>
<dbReference type="EMBL" id="JBHSWD010000001">
    <property type="protein sequence ID" value="MFC6591586.1"/>
    <property type="molecule type" value="Genomic_DNA"/>
</dbReference>
<evidence type="ECO:0000256" key="2">
    <source>
        <dbReference type="ARBA" id="ARBA00022692"/>
    </source>
</evidence>
<comment type="caution">
    <text evidence="8">The sequence shown here is derived from an EMBL/GenBank/DDBJ whole genome shotgun (WGS) entry which is preliminary data.</text>
</comment>
<dbReference type="EC" id="4.2.2.29" evidence="7"/>
<dbReference type="PANTHER" id="PTHR30518">
    <property type="entry name" value="ENDOLYTIC MUREIN TRANSGLYCOSYLASE"/>
    <property type="match status" value="1"/>
</dbReference>
<comment type="catalytic activity">
    <reaction evidence="7">
        <text>a peptidoglycan chain = a peptidoglycan chain with N-acetyl-1,6-anhydromuramyl-[peptide] at the reducing end + a peptidoglycan chain with N-acetylglucosamine at the non-reducing end.</text>
        <dbReference type="EC" id="4.2.2.29"/>
    </reaction>
</comment>
<dbReference type="PANTHER" id="PTHR30518:SF2">
    <property type="entry name" value="ENDOLYTIC MUREIN TRANSGLYCOSYLASE"/>
    <property type="match status" value="1"/>
</dbReference>
<evidence type="ECO:0000256" key="4">
    <source>
        <dbReference type="ARBA" id="ARBA00023136"/>
    </source>
</evidence>
<evidence type="ECO:0000256" key="5">
    <source>
        <dbReference type="ARBA" id="ARBA00023239"/>
    </source>
</evidence>
<organism evidence="8 9">
    <name type="scientific">Deinococcus lacus</name>
    <dbReference type="NCBI Taxonomy" id="392561"/>
    <lineage>
        <taxon>Bacteria</taxon>
        <taxon>Thermotogati</taxon>
        <taxon>Deinococcota</taxon>
        <taxon>Deinococci</taxon>
        <taxon>Deinococcales</taxon>
        <taxon>Deinococcaceae</taxon>
        <taxon>Deinococcus</taxon>
    </lineage>
</organism>
<keyword evidence="6 7" id="KW-0961">Cell wall biogenesis/degradation</keyword>
<evidence type="ECO:0000256" key="3">
    <source>
        <dbReference type="ARBA" id="ARBA00022989"/>
    </source>
</evidence>
<keyword evidence="5 7" id="KW-0456">Lyase</keyword>
<dbReference type="RefSeq" id="WP_380082588.1">
    <property type="nucleotide sequence ID" value="NZ_JBHSWD010000001.1"/>
</dbReference>
<dbReference type="Proteomes" id="UP001596297">
    <property type="component" value="Unassembled WGS sequence"/>
</dbReference>
<keyword evidence="4 7" id="KW-0472">Membrane</keyword>
<evidence type="ECO:0000256" key="6">
    <source>
        <dbReference type="ARBA" id="ARBA00023316"/>
    </source>
</evidence>
<comment type="subcellular location">
    <subcellularLocation>
        <location evidence="7">Cell membrane</location>
        <topology evidence="7">Single-pass membrane protein</topology>
    </subcellularLocation>
</comment>
<dbReference type="Gene3D" id="3.30.1490.480">
    <property type="entry name" value="Endolytic murein transglycosylase"/>
    <property type="match status" value="1"/>
</dbReference>
<feature type="transmembrane region" description="Helical" evidence="7">
    <location>
        <begin position="12"/>
        <end position="37"/>
    </location>
</feature>
<dbReference type="NCBIfam" id="TIGR00247">
    <property type="entry name" value="endolytic transglycosylase MltG"/>
    <property type="match status" value="1"/>
</dbReference>
<keyword evidence="2 7" id="KW-0812">Transmembrane</keyword>
<name>A0ABW1YBB1_9DEIO</name>
<dbReference type="Pfam" id="PF02618">
    <property type="entry name" value="YceG"/>
    <property type="match status" value="1"/>
</dbReference>
<feature type="site" description="Important for catalytic activity" evidence="7">
    <location>
        <position position="226"/>
    </location>
</feature>
<reference evidence="9" key="1">
    <citation type="journal article" date="2019" name="Int. J. Syst. Evol. Microbiol.">
        <title>The Global Catalogue of Microorganisms (GCM) 10K type strain sequencing project: providing services to taxonomists for standard genome sequencing and annotation.</title>
        <authorList>
            <consortium name="The Broad Institute Genomics Platform"/>
            <consortium name="The Broad Institute Genome Sequencing Center for Infectious Disease"/>
            <person name="Wu L."/>
            <person name="Ma J."/>
        </authorList>
    </citation>
    <scope>NUCLEOTIDE SEQUENCE [LARGE SCALE GENOMIC DNA]</scope>
    <source>
        <strain evidence="9">CGMCC 1.15772</strain>
    </source>
</reference>
<dbReference type="InterPro" id="IPR003770">
    <property type="entry name" value="MLTG-like"/>
</dbReference>
<evidence type="ECO:0000256" key="7">
    <source>
        <dbReference type="HAMAP-Rule" id="MF_02065"/>
    </source>
</evidence>
<gene>
    <name evidence="7 8" type="primary">mltG</name>
    <name evidence="8" type="ORF">ACFP81_05860</name>
</gene>
<keyword evidence="3 7" id="KW-1133">Transmembrane helix</keyword>
<evidence type="ECO:0000313" key="8">
    <source>
        <dbReference type="EMBL" id="MFC6591586.1"/>
    </source>
</evidence>